<evidence type="ECO:0000256" key="2">
    <source>
        <dbReference type="SAM" id="SignalP"/>
    </source>
</evidence>
<feature type="region of interest" description="Disordered" evidence="1">
    <location>
        <begin position="90"/>
        <end position="125"/>
    </location>
</feature>
<gene>
    <name evidence="3" type="ORF">WJX72_008219</name>
</gene>
<evidence type="ECO:0000313" key="4">
    <source>
        <dbReference type="Proteomes" id="UP001489004"/>
    </source>
</evidence>
<accession>A0AAW1PXQ5</accession>
<dbReference type="AlphaFoldDB" id="A0AAW1PXQ5"/>
<dbReference type="Proteomes" id="UP001489004">
    <property type="component" value="Unassembled WGS sequence"/>
</dbReference>
<feature type="compositionally biased region" description="Polar residues" evidence="1">
    <location>
        <begin position="90"/>
        <end position="101"/>
    </location>
</feature>
<protein>
    <recommendedName>
        <fullName evidence="5">BZIP domain-containing protein</fullName>
    </recommendedName>
</protein>
<feature type="signal peptide" evidence="2">
    <location>
        <begin position="1"/>
        <end position="18"/>
    </location>
</feature>
<sequence>MLRPEMFAAAAFTVLIMASVVVKQLLRHQAGSVDRDNGPFESHPDATDSRPKVAADSSQLDASIKRAAAVLLELVRLRIALSWSEIEAPSSVQRKPAQRQQSRLDKEREKSRKAQKRYRERQKSKLEEYKASVDALTSQVTSLLQDKQSLESRNCLLEKVVHMQQTRAVQPQQTVQASGNKSAAVPVDPTALAKHDDFFNLLYPDRKITVEELTSWTVRDHIAVYEDFIEQMSIYFKTGTHDPYSTRRVTRMAQLLRDLTKVFPPEATMECTAIMKSEARMRHGPPDPAIWPMMLAALQLSPAQRARALEARCTLLTTIGRIIEERRKIIASLQAAMPTTDPDDQDAVRFLTATRAAEQLRGGLEEERACIINFMHGMTHEVLTPLQEARCLVEARPWLPDMLALTKELAAAAGLGSAEALPTVDYLTNDMFEYKTEPGLAALLAPNTTTLPGSDLRFLEAFIGGSSGVVPAYSGYSGMFTFSNRF</sequence>
<keyword evidence="2" id="KW-0732">Signal</keyword>
<feature type="chain" id="PRO_5043475141" description="BZIP domain-containing protein" evidence="2">
    <location>
        <begin position="19"/>
        <end position="486"/>
    </location>
</feature>
<feature type="region of interest" description="Disordered" evidence="1">
    <location>
        <begin position="32"/>
        <end position="58"/>
    </location>
</feature>
<dbReference type="CDD" id="cd14688">
    <property type="entry name" value="bZIP_YAP"/>
    <property type="match status" value="1"/>
</dbReference>
<name>A0AAW1PXQ5_9CHLO</name>
<proteinExistence type="predicted"/>
<comment type="caution">
    <text evidence="3">The sequence shown here is derived from an EMBL/GenBank/DDBJ whole genome shotgun (WGS) entry which is preliminary data.</text>
</comment>
<evidence type="ECO:0000313" key="3">
    <source>
        <dbReference type="EMBL" id="KAK9814585.1"/>
    </source>
</evidence>
<evidence type="ECO:0008006" key="5">
    <source>
        <dbReference type="Google" id="ProtNLM"/>
    </source>
</evidence>
<feature type="compositionally biased region" description="Basic and acidic residues" evidence="1">
    <location>
        <begin position="33"/>
        <end position="53"/>
    </location>
</feature>
<organism evidence="3 4">
    <name type="scientific">[Myrmecia] bisecta</name>
    <dbReference type="NCBI Taxonomy" id="41462"/>
    <lineage>
        <taxon>Eukaryota</taxon>
        <taxon>Viridiplantae</taxon>
        <taxon>Chlorophyta</taxon>
        <taxon>core chlorophytes</taxon>
        <taxon>Trebouxiophyceae</taxon>
        <taxon>Trebouxiales</taxon>
        <taxon>Trebouxiaceae</taxon>
        <taxon>Myrmecia</taxon>
    </lineage>
</organism>
<dbReference type="EMBL" id="JALJOR010000007">
    <property type="protein sequence ID" value="KAK9814585.1"/>
    <property type="molecule type" value="Genomic_DNA"/>
</dbReference>
<keyword evidence="4" id="KW-1185">Reference proteome</keyword>
<evidence type="ECO:0000256" key="1">
    <source>
        <dbReference type="SAM" id="MobiDB-lite"/>
    </source>
</evidence>
<reference evidence="3 4" key="1">
    <citation type="journal article" date="2024" name="Nat. Commun.">
        <title>Phylogenomics reveals the evolutionary origins of lichenization in chlorophyte algae.</title>
        <authorList>
            <person name="Puginier C."/>
            <person name="Libourel C."/>
            <person name="Otte J."/>
            <person name="Skaloud P."/>
            <person name="Haon M."/>
            <person name="Grisel S."/>
            <person name="Petersen M."/>
            <person name="Berrin J.G."/>
            <person name="Delaux P.M."/>
            <person name="Dal Grande F."/>
            <person name="Keller J."/>
        </authorList>
    </citation>
    <scope>NUCLEOTIDE SEQUENCE [LARGE SCALE GENOMIC DNA]</scope>
    <source>
        <strain evidence="3 4">SAG 2043</strain>
    </source>
</reference>
<feature type="compositionally biased region" description="Basic and acidic residues" evidence="1">
    <location>
        <begin position="102"/>
        <end position="112"/>
    </location>
</feature>